<dbReference type="Pfam" id="PF01565">
    <property type="entry name" value="FAD_binding_4"/>
    <property type="match status" value="1"/>
</dbReference>
<comment type="caution">
    <text evidence="2">The sequence shown here is derived from an EMBL/GenBank/DDBJ whole genome shotgun (WGS) entry which is preliminary data.</text>
</comment>
<dbReference type="GO" id="GO:0050660">
    <property type="term" value="F:flavin adenine dinucleotide binding"/>
    <property type="evidence" value="ECO:0007669"/>
    <property type="project" value="InterPro"/>
</dbReference>
<dbReference type="SUPFAM" id="SSF56176">
    <property type="entry name" value="FAD-binding/transporter-associated domain-like"/>
    <property type="match status" value="1"/>
</dbReference>
<protein>
    <submittedName>
        <fullName evidence="2">Glycerol 3-phosphate dehydrogenase (Quinone) subunit C</fullName>
        <ecNumber evidence="2">1.1.5.3</ecNumber>
    </submittedName>
</protein>
<dbReference type="InterPro" id="IPR006094">
    <property type="entry name" value="Oxid_FAD_bind_N"/>
</dbReference>
<evidence type="ECO:0000313" key="2">
    <source>
        <dbReference type="EMBL" id="KKU98709.1"/>
    </source>
</evidence>
<dbReference type="GO" id="GO:0004368">
    <property type="term" value="F:glycerol-3-phosphate dehydrogenase (quinone) activity"/>
    <property type="evidence" value="ECO:0007669"/>
    <property type="project" value="UniProtKB-EC"/>
</dbReference>
<sequence length="102" mass="11520">MIAEELKKIAGEIANDAETLEKYSRDASLFEIKPEVVVFPKDAEDVKKLVAFVGKNKKKNKNLSLTPRAGGSDMTGGPLTESIVVDFNRRRLRRCRTRRFLP</sequence>
<dbReference type="EMBL" id="LCPO01000016">
    <property type="protein sequence ID" value="KKU98709.1"/>
    <property type="molecule type" value="Genomic_DNA"/>
</dbReference>
<dbReference type="InterPro" id="IPR036318">
    <property type="entry name" value="FAD-bd_PCMH-like_sf"/>
</dbReference>
<name>A0A0G1UWU7_9BACT</name>
<reference evidence="2 3" key="1">
    <citation type="journal article" date="2015" name="Nature">
        <title>rRNA introns, odd ribosomes, and small enigmatic genomes across a large radiation of phyla.</title>
        <authorList>
            <person name="Brown C.T."/>
            <person name="Hug L.A."/>
            <person name="Thomas B.C."/>
            <person name="Sharon I."/>
            <person name="Castelle C.J."/>
            <person name="Singh A."/>
            <person name="Wilkins M.J."/>
            <person name="Williams K.H."/>
            <person name="Banfield J.F."/>
        </authorList>
    </citation>
    <scope>NUCLEOTIDE SEQUENCE [LARGE SCALE GENOMIC DNA]</scope>
</reference>
<dbReference type="InterPro" id="IPR016169">
    <property type="entry name" value="FAD-bd_PCMH_sub2"/>
</dbReference>
<organism evidence="2 3">
    <name type="scientific">Candidatus Jorgensenbacteria bacterium GW2011_GWC1_48_8</name>
    <dbReference type="NCBI Taxonomy" id="1618666"/>
    <lineage>
        <taxon>Bacteria</taxon>
        <taxon>Candidatus Joergenseniibacteriota</taxon>
    </lineage>
</organism>
<dbReference type="EC" id="1.1.5.3" evidence="2"/>
<feature type="domain" description="FAD linked oxidase N-terminal" evidence="1">
    <location>
        <begin position="34"/>
        <end position="89"/>
    </location>
</feature>
<evidence type="ECO:0000259" key="1">
    <source>
        <dbReference type="Pfam" id="PF01565"/>
    </source>
</evidence>
<dbReference type="AlphaFoldDB" id="A0A0G1UWU7"/>
<evidence type="ECO:0000313" key="3">
    <source>
        <dbReference type="Proteomes" id="UP000034600"/>
    </source>
</evidence>
<gene>
    <name evidence="2" type="ORF">UY32_C0016G0004</name>
</gene>
<keyword evidence="2" id="KW-0560">Oxidoreductase</keyword>
<dbReference type="Gene3D" id="3.30.465.10">
    <property type="match status" value="1"/>
</dbReference>
<proteinExistence type="predicted"/>
<dbReference type="Proteomes" id="UP000034600">
    <property type="component" value="Unassembled WGS sequence"/>
</dbReference>
<accession>A0A0G1UWU7</accession>